<dbReference type="GO" id="GO:0043755">
    <property type="term" value="F:alpha-ribazole phosphatase activity"/>
    <property type="evidence" value="ECO:0007669"/>
    <property type="project" value="UniProtKB-UniRule"/>
</dbReference>
<accession>A0A3N0UZ16</accession>
<dbReference type="Pfam" id="PF00300">
    <property type="entry name" value="His_Phos_1"/>
    <property type="match status" value="1"/>
</dbReference>
<reference evidence="2 3" key="1">
    <citation type="submission" date="2018-10" db="EMBL/GenBank/DDBJ databases">
        <authorList>
            <person name="Chen W.-M."/>
        </authorList>
    </citation>
    <scope>NUCLEOTIDE SEQUENCE [LARGE SCALE GENOMIC DNA]</scope>
    <source>
        <strain evidence="2 3">H-5</strain>
    </source>
</reference>
<dbReference type="RefSeq" id="WP_123237561.1">
    <property type="nucleotide sequence ID" value="NZ_RJVP01000004.1"/>
</dbReference>
<evidence type="ECO:0000313" key="3">
    <source>
        <dbReference type="Proteomes" id="UP000275137"/>
    </source>
</evidence>
<keyword evidence="3" id="KW-1185">Reference proteome</keyword>
<dbReference type="InterPro" id="IPR017578">
    <property type="entry name" value="Ribazole_CobC"/>
</dbReference>
<dbReference type="CDD" id="cd07067">
    <property type="entry name" value="HP_PGM_like"/>
    <property type="match status" value="1"/>
</dbReference>
<dbReference type="SMART" id="SM00855">
    <property type="entry name" value="PGAM"/>
    <property type="match status" value="1"/>
</dbReference>
<dbReference type="Proteomes" id="UP000275137">
    <property type="component" value="Unassembled WGS sequence"/>
</dbReference>
<evidence type="ECO:0000256" key="1">
    <source>
        <dbReference type="NCBIfam" id="TIGR03162"/>
    </source>
</evidence>
<proteinExistence type="predicted"/>
<gene>
    <name evidence="2" type="primary">cobC</name>
    <name evidence="2" type="ORF">ED236_08580</name>
</gene>
<dbReference type="EC" id="3.1.3.73" evidence="1"/>
<dbReference type="GO" id="GO:0005737">
    <property type="term" value="C:cytoplasm"/>
    <property type="evidence" value="ECO:0007669"/>
    <property type="project" value="TreeGrafter"/>
</dbReference>
<comment type="caution">
    <text evidence="2">The sequence shown here is derived from an EMBL/GenBank/DDBJ whole genome shotgun (WGS) entry which is preliminary data.</text>
</comment>
<dbReference type="InterPro" id="IPR050275">
    <property type="entry name" value="PGM_Phosphatase"/>
</dbReference>
<dbReference type="InterPro" id="IPR013078">
    <property type="entry name" value="His_Pase_superF_clade-1"/>
</dbReference>
<dbReference type="GO" id="GO:0009236">
    <property type="term" value="P:cobalamin biosynthetic process"/>
    <property type="evidence" value="ECO:0007669"/>
    <property type="project" value="UniProtKB-UniRule"/>
</dbReference>
<dbReference type="AlphaFoldDB" id="A0A3N0UZ16"/>
<evidence type="ECO:0000313" key="2">
    <source>
        <dbReference type="EMBL" id="ROH85787.1"/>
    </source>
</evidence>
<dbReference type="NCBIfam" id="TIGR03162">
    <property type="entry name" value="ribazole_cobC"/>
    <property type="match status" value="1"/>
</dbReference>
<dbReference type="Gene3D" id="3.40.50.1240">
    <property type="entry name" value="Phosphoglycerate mutase-like"/>
    <property type="match status" value="1"/>
</dbReference>
<dbReference type="SUPFAM" id="SSF53254">
    <property type="entry name" value="Phosphoglycerate mutase-like"/>
    <property type="match status" value="1"/>
</dbReference>
<protein>
    <recommendedName>
        <fullName evidence="1">Alpha-ribazole phosphatase</fullName>
        <ecNumber evidence="1">3.1.3.73</ecNumber>
    </recommendedName>
</protein>
<dbReference type="InterPro" id="IPR029033">
    <property type="entry name" value="His_PPase_superfam"/>
</dbReference>
<sequence length="188" mass="21084">MNLYLLRHTQPDVAPGICYGQTDLGLAASFDAELQRIRAGLAEVHVDHVHSSPLQRCQRLAAALAAGKVHQDPRLMELDFGEWELQLWETIPRGLVEVWTEDYVQHAPPGGESFFDLQQRAISFFDEVSANNEDLLVVTHAGVIRALLAHALNMQLLDAFRLRVDYGSLSQLELQDGRVTVSAVNRRF</sequence>
<name>A0A3N0UZ16_9PROT</name>
<organism evidence="2 3">
    <name type="scientific">Pseudomethylobacillus aquaticus</name>
    <dbReference type="NCBI Taxonomy" id="2676064"/>
    <lineage>
        <taxon>Bacteria</taxon>
        <taxon>Pseudomonadati</taxon>
        <taxon>Pseudomonadota</taxon>
        <taxon>Betaproteobacteria</taxon>
        <taxon>Nitrosomonadales</taxon>
        <taxon>Methylophilaceae</taxon>
        <taxon>Pseudomethylobacillus</taxon>
    </lineage>
</organism>
<dbReference type="EMBL" id="RJVP01000004">
    <property type="protein sequence ID" value="ROH85787.1"/>
    <property type="molecule type" value="Genomic_DNA"/>
</dbReference>
<dbReference type="PANTHER" id="PTHR48100:SF1">
    <property type="entry name" value="HISTIDINE PHOSPHATASE FAMILY PROTEIN-RELATED"/>
    <property type="match status" value="1"/>
</dbReference>
<dbReference type="PANTHER" id="PTHR48100">
    <property type="entry name" value="BROAD-SPECIFICITY PHOSPHATASE YOR283W-RELATED"/>
    <property type="match status" value="1"/>
</dbReference>